<protein>
    <submittedName>
        <fullName evidence="1">4096_t:CDS:1</fullName>
    </submittedName>
</protein>
<gene>
    <name evidence="1" type="ORF">RPERSI_LOCUS5327</name>
</gene>
<keyword evidence="2" id="KW-1185">Reference proteome</keyword>
<proteinExistence type="predicted"/>
<dbReference type="Proteomes" id="UP000789920">
    <property type="component" value="Unassembled WGS sequence"/>
</dbReference>
<accession>A0ACA9MH50</accession>
<feature type="non-terminal residue" evidence="1">
    <location>
        <position position="379"/>
    </location>
</feature>
<sequence>IEIKMKKNLMAKLSELARKEIVEEDLNDEINNFFQSPPEQRLTDPIKSSPKQRLTDPIKSSPEQRSTDPIKSSPKQRSTNQIKRHKQQKKQGTELISNTGNISNRNHICQLYNIKISENFKQMCHAEEDLDYIPISEDDSSDYALSDIEDQNPPPLELPQVDKTFAESMICFSNMCVEVQTKSKLRQILNTTSFLNKDEPYNRKTHYDADLTDFKDPNKPLQKQHLESWFDINVWSLIIDHSLRNVIGMETVRKESSSDAVSMRKNRKRAHTRHRKVECKKMGYRMDGILRMYIDNVEYRAMEVAKKFETTKLLSDGYKLGKLCIIYLYALAKKSILRKQDSPKGYVLILKREKLLEVSAKVDKIKDLIRVLANVWILK</sequence>
<comment type="caution">
    <text evidence="1">The sequence shown here is derived from an EMBL/GenBank/DDBJ whole genome shotgun (WGS) entry which is preliminary data.</text>
</comment>
<evidence type="ECO:0000313" key="2">
    <source>
        <dbReference type="Proteomes" id="UP000789920"/>
    </source>
</evidence>
<evidence type="ECO:0000313" key="1">
    <source>
        <dbReference type="EMBL" id="CAG8585509.1"/>
    </source>
</evidence>
<feature type="non-terminal residue" evidence="1">
    <location>
        <position position="1"/>
    </location>
</feature>
<dbReference type="EMBL" id="CAJVQC010007904">
    <property type="protein sequence ID" value="CAG8585509.1"/>
    <property type="molecule type" value="Genomic_DNA"/>
</dbReference>
<reference evidence="1" key="1">
    <citation type="submission" date="2021-06" db="EMBL/GenBank/DDBJ databases">
        <authorList>
            <person name="Kallberg Y."/>
            <person name="Tangrot J."/>
            <person name="Rosling A."/>
        </authorList>
    </citation>
    <scope>NUCLEOTIDE SEQUENCE</scope>
    <source>
        <strain evidence="1">MA461A</strain>
    </source>
</reference>
<name>A0ACA9MH50_9GLOM</name>
<organism evidence="1 2">
    <name type="scientific">Racocetra persica</name>
    <dbReference type="NCBI Taxonomy" id="160502"/>
    <lineage>
        <taxon>Eukaryota</taxon>
        <taxon>Fungi</taxon>
        <taxon>Fungi incertae sedis</taxon>
        <taxon>Mucoromycota</taxon>
        <taxon>Glomeromycotina</taxon>
        <taxon>Glomeromycetes</taxon>
        <taxon>Diversisporales</taxon>
        <taxon>Gigasporaceae</taxon>
        <taxon>Racocetra</taxon>
    </lineage>
</organism>